<evidence type="ECO:0000256" key="2">
    <source>
        <dbReference type="ARBA" id="ARBA00023242"/>
    </source>
</evidence>
<dbReference type="GO" id="GO:0005634">
    <property type="term" value="C:nucleus"/>
    <property type="evidence" value="ECO:0007669"/>
    <property type="project" value="UniProtKB-SubCell"/>
</dbReference>
<dbReference type="Pfam" id="PF11951">
    <property type="entry name" value="Fungal_trans_2"/>
    <property type="match status" value="1"/>
</dbReference>
<keyword evidence="4" id="KW-1185">Reference proteome</keyword>
<comment type="caution">
    <text evidence="3">The sequence shown here is derived from an EMBL/GenBank/DDBJ whole genome shotgun (WGS) entry which is preliminary data.</text>
</comment>
<protein>
    <submittedName>
        <fullName evidence="3">Uncharacterized protein</fullName>
    </submittedName>
</protein>
<dbReference type="PANTHER" id="PTHR37534:SF39">
    <property type="entry name" value="TRANSCRIPTION FACTOR DOMAIN-CONTAINING PROTEIN"/>
    <property type="match status" value="1"/>
</dbReference>
<evidence type="ECO:0000313" key="4">
    <source>
        <dbReference type="Proteomes" id="UP000319160"/>
    </source>
</evidence>
<dbReference type="GO" id="GO:0003700">
    <property type="term" value="F:DNA-binding transcription factor activity"/>
    <property type="evidence" value="ECO:0007669"/>
    <property type="project" value="TreeGrafter"/>
</dbReference>
<gene>
    <name evidence="3" type="ORF">FHL15_002614</name>
</gene>
<comment type="subcellular location">
    <subcellularLocation>
        <location evidence="1">Nucleus</location>
    </subcellularLocation>
</comment>
<dbReference type="OrthoDB" id="5130013at2759"/>
<accession>A0A553I813</accession>
<name>A0A553I813_9PEZI</name>
<proteinExistence type="predicted"/>
<dbReference type="GO" id="GO:0045944">
    <property type="term" value="P:positive regulation of transcription by RNA polymerase II"/>
    <property type="evidence" value="ECO:0007669"/>
    <property type="project" value="TreeGrafter"/>
</dbReference>
<dbReference type="EMBL" id="VFLP01000011">
    <property type="protein sequence ID" value="TRX96342.1"/>
    <property type="molecule type" value="Genomic_DNA"/>
</dbReference>
<dbReference type="GO" id="GO:0000976">
    <property type="term" value="F:transcription cis-regulatory region binding"/>
    <property type="evidence" value="ECO:0007669"/>
    <property type="project" value="TreeGrafter"/>
</dbReference>
<dbReference type="Proteomes" id="UP000319160">
    <property type="component" value="Unassembled WGS sequence"/>
</dbReference>
<dbReference type="AlphaFoldDB" id="A0A553I813"/>
<evidence type="ECO:0000313" key="3">
    <source>
        <dbReference type="EMBL" id="TRX96342.1"/>
    </source>
</evidence>
<organism evidence="3 4">
    <name type="scientific">Xylaria flabelliformis</name>
    <dbReference type="NCBI Taxonomy" id="2512241"/>
    <lineage>
        <taxon>Eukaryota</taxon>
        <taxon>Fungi</taxon>
        <taxon>Dikarya</taxon>
        <taxon>Ascomycota</taxon>
        <taxon>Pezizomycotina</taxon>
        <taxon>Sordariomycetes</taxon>
        <taxon>Xylariomycetidae</taxon>
        <taxon>Xylariales</taxon>
        <taxon>Xylariaceae</taxon>
        <taxon>Xylaria</taxon>
    </lineage>
</organism>
<keyword evidence="2" id="KW-0539">Nucleus</keyword>
<dbReference type="STRING" id="2512241.A0A553I813"/>
<evidence type="ECO:0000256" key="1">
    <source>
        <dbReference type="ARBA" id="ARBA00004123"/>
    </source>
</evidence>
<reference evidence="4" key="1">
    <citation type="submission" date="2019-06" db="EMBL/GenBank/DDBJ databases">
        <title>Draft genome sequence of the griseofulvin-producing fungus Xylaria cubensis strain G536.</title>
        <authorList>
            <person name="Mead M.E."/>
            <person name="Raja H.A."/>
            <person name="Steenwyk J.L."/>
            <person name="Knowles S.L."/>
            <person name="Oberlies N.H."/>
            <person name="Rokas A."/>
        </authorList>
    </citation>
    <scope>NUCLEOTIDE SEQUENCE [LARGE SCALE GENOMIC DNA]</scope>
    <source>
        <strain evidence="4">G536</strain>
    </source>
</reference>
<sequence length="335" mass="37619">MLMRMALADDGPSATAVLRSLLAFSYLHCYGHQAQVVKLKITAVRALKSASRSLIGAKEGVRHIGATMILCSIQTSISDEWASYIRSVKYIIIAESLSSADRDKDFQVLADWASYHESLGRFSVAHWARDGTDPTGSFCVAGLYKRPEHLKAINFLEEIYKAVTKKRSEERSVEEQGDYLKYLRILEFKIRQTLLPNVAHDDDTNAQRVTELFTLALLVYLGRATSNLLPELVDKTEQHIEKAFSIFPIVERCDRQFPLFVLGCEARSEEDKVVYLELISRTQGRSQAGPLVQVEKLVKASWAQSDLADHAGLKIDYIEKLNALISSCTVMPTFV</sequence>
<dbReference type="InterPro" id="IPR021858">
    <property type="entry name" value="Fun_TF"/>
</dbReference>
<dbReference type="PANTHER" id="PTHR37534">
    <property type="entry name" value="TRANSCRIPTIONAL ACTIVATOR PROTEIN UGA3"/>
    <property type="match status" value="1"/>
</dbReference>